<dbReference type="SUPFAM" id="SSF51905">
    <property type="entry name" value="FAD/NAD(P)-binding domain"/>
    <property type="match status" value="1"/>
</dbReference>
<sequence length="193" mass="20072">MVVSTSDAIIIIGAGALALSTALHLSQQGYTNVSVFAKEQHIPSGNLTPVIYHAAQASGVQFFLGQPVDGIIYVSTLTGKKNAGIRTRNAQFHSSSTVIIEAGAGDGSSRSGIGYASDSLATPLSWYSNTSDSLIGYWPQEASSVILLPRISGKDSRISTTPSVLSLLQATSGQNAVEAAKLVQIVPPTLSRL</sequence>
<accession>A0A9W9L9J5</accession>
<dbReference type="InterPro" id="IPR036188">
    <property type="entry name" value="FAD/NAD-bd_sf"/>
</dbReference>
<dbReference type="GeneID" id="81402220"/>
<gene>
    <name evidence="1" type="ORF">N7515_002306</name>
</gene>
<proteinExistence type="predicted"/>
<dbReference type="Gene3D" id="3.50.50.60">
    <property type="entry name" value="FAD/NAD(P)-binding domain"/>
    <property type="match status" value="1"/>
</dbReference>
<comment type="caution">
    <text evidence="1">The sequence shown here is derived from an EMBL/GenBank/DDBJ whole genome shotgun (WGS) entry which is preliminary data.</text>
</comment>
<reference evidence="1" key="2">
    <citation type="journal article" date="2023" name="IMA Fungus">
        <title>Comparative genomic study of the Penicillium genus elucidates a diverse pangenome and 15 lateral gene transfer events.</title>
        <authorList>
            <person name="Petersen C."/>
            <person name="Sorensen T."/>
            <person name="Nielsen M.R."/>
            <person name="Sondergaard T.E."/>
            <person name="Sorensen J.L."/>
            <person name="Fitzpatrick D.A."/>
            <person name="Frisvad J.C."/>
            <person name="Nielsen K.L."/>
        </authorList>
    </citation>
    <scope>NUCLEOTIDE SEQUENCE</scope>
    <source>
        <strain evidence="1">IBT 22155</strain>
    </source>
</reference>
<dbReference type="Proteomes" id="UP001149079">
    <property type="component" value="Unassembled WGS sequence"/>
</dbReference>
<reference evidence="1" key="1">
    <citation type="submission" date="2022-11" db="EMBL/GenBank/DDBJ databases">
        <authorList>
            <person name="Petersen C."/>
        </authorList>
    </citation>
    <scope>NUCLEOTIDE SEQUENCE</scope>
    <source>
        <strain evidence="1">IBT 22155</strain>
    </source>
</reference>
<evidence type="ECO:0000313" key="2">
    <source>
        <dbReference type="Proteomes" id="UP001149079"/>
    </source>
</evidence>
<organism evidence="1 2">
    <name type="scientific">Penicillium bovifimosum</name>
    <dbReference type="NCBI Taxonomy" id="126998"/>
    <lineage>
        <taxon>Eukaryota</taxon>
        <taxon>Fungi</taxon>
        <taxon>Dikarya</taxon>
        <taxon>Ascomycota</taxon>
        <taxon>Pezizomycotina</taxon>
        <taxon>Eurotiomycetes</taxon>
        <taxon>Eurotiomycetidae</taxon>
        <taxon>Eurotiales</taxon>
        <taxon>Aspergillaceae</taxon>
        <taxon>Penicillium</taxon>
    </lineage>
</organism>
<dbReference type="EMBL" id="JAPQKL010000002">
    <property type="protein sequence ID" value="KAJ5143519.1"/>
    <property type="molecule type" value="Genomic_DNA"/>
</dbReference>
<dbReference type="RefSeq" id="XP_056525163.1">
    <property type="nucleotide sequence ID" value="XM_056663050.1"/>
</dbReference>
<name>A0A9W9L9J5_9EURO</name>
<protein>
    <recommendedName>
        <fullName evidence="3">FAD dependent oxidoreductase domain-containing protein</fullName>
    </recommendedName>
</protein>
<dbReference type="OrthoDB" id="4327079at2759"/>
<keyword evidence="2" id="KW-1185">Reference proteome</keyword>
<dbReference type="AlphaFoldDB" id="A0A9W9L9J5"/>
<evidence type="ECO:0000313" key="1">
    <source>
        <dbReference type="EMBL" id="KAJ5143519.1"/>
    </source>
</evidence>
<evidence type="ECO:0008006" key="3">
    <source>
        <dbReference type="Google" id="ProtNLM"/>
    </source>
</evidence>